<feature type="transmembrane region" description="Helical" evidence="7">
    <location>
        <begin position="78"/>
        <end position="101"/>
    </location>
</feature>
<gene>
    <name evidence="8" type="ORF">GCM10010831_03390</name>
</gene>
<evidence type="ECO:0000256" key="6">
    <source>
        <dbReference type="ARBA" id="ARBA00023136"/>
    </source>
</evidence>
<dbReference type="InterPro" id="IPR050833">
    <property type="entry name" value="Poly_Biosynth_Transport"/>
</dbReference>
<keyword evidence="6 7" id="KW-0472">Membrane</keyword>
<evidence type="ECO:0000313" key="9">
    <source>
        <dbReference type="Proteomes" id="UP000599688"/>
    </source>
</evidence>
<dbReference type="AlphaFoldDB" id="A0A916ZNL2"/>
<dbReference type="GO" id="GO:0005886">
    <property type="term" value="C:plasma membrane"/>
    <property type="evidence" value="ECO:0007669"/>
    <property type="project" value="UniProtKB-SubCell"/>
</dbReference>
<feature type="transmembrane region" description="Helical" evidence="7">
    <location>
        <begin position="286"/>
        <end position="305"/>
    </location>
</feature>
<feature type="transmembrane region" description="Helical" evidence="7">
    <location>
        <begin position="442"/>
        <end position="462"/>
    </location>
</feature>
<evidence type="ECO:0000256" key="4">
    <source>
        <dbReference type="ARBA" id="ARBA00022692"/>
    </source>
</evidence>
<sequence>MLKQKALGGVAWSAVEIFSRQAVTFFVSILLARVLAPEDFGLIGMIVFIIAISNVLVNSGIGDALIRKRNPDDSYYNTAFLFNVLVGISVFIIIFFISPYIASFYNKPILKDLVRILSLSLVINSTIIVQRTIFIKKLEFKKLSIITFFSVCISGSISVIMAYNNYGVWSLVWKEIILALCLMFLFFKYSNWKPKLEFSLKDFKDMYGFGNKLMLLGLIDTVYQNIYFIVIGKFFSTAQLGQYTRAETFKRLPSNSISQIVQKVTYPVLSEIQDDNLRLKNSYKQILRTIMLVSITGMFLLSFIAKDLTVVLMGQQWELAGEYLTILCFSGLFYPLDALNTNILKVKNQSGKILKIGIYRKFLAIPLIASLIFYGMEPFLYGLILHQFLSFILISWPNKKLIDFGTQEQLKSVLTFFMINGSVYIIGVLISKFIDFNFTELTSLLIRFLLFSILILSILGLIRDKTLYFLLSTIKNKI</sequence>
<accession>A0A916ZNL2</accession>
<dbReference type="CDD" id="cd13127">
    <property type="entry name" value="MATE_tuaB_like"/>
    <property type="match status" value="1"/>
</dbReference>
<organism evidence="8 9">
    <name type="scientific">Psychroflexus salis</name>
    <dbReference type="NCBI Taxonomy" id="1526574"/>
    <lineage>
        <taxon>Bacteria</taxon>
        <taxon>Pseudomonadati</taxon>
        <taxon>Bacteroidota</taxon>
        <taxon>Flavobacteriia</taxon>
        <taxon>Flavobacteriales</taxon>
        <taxon>Flavobacteriaceae</taxon>
        <taxon>Psychroflexus</taxon>
    </lineage>
</organism>
<feature type="transmembrane region" description="Helical" evidence="7">
    <location>
        <begin position="357"/>
        <end position="374"/>
    </location>
</feature>
<comment type="similarity">
    <text evidence="2">Belongs to the polysaccharide synthase family.</text>
</comment>
<keyword evidence="9" id="KW-1185">Reference proteome</keyword>
<feature type="transmembrane region" description="Helical" evidence="7">
    <location>
        <begin position="410"/>
        <end position="430"/>
    </location>
</feature>
<evidence type="ECO:0000256" key="2">
    <source>
        <dbReference type="ARBA" id="ARBA00007430"/>
    </source>
</evidence>
<evidence type="ECO:0000256" key="7">
    <source>
        <dbReference type="SAM" id="Phobius"/>
    </source>
</evidence>
<dbReference type="PANTHER" id="PTHR30250:SF10">
    <property type="entry name" value="LIPOPOLYSACCHARIDE BIOSYNTHESIS PROTEIN WZXC"/>
    <property type="match status" value="1"/>
</dbReference>
<evidence type="ECO:0000256" key="3">
    <source>
        <dbReference type="ARBA" id="ARBA00022475"/>
    </source>
</evidence>
<comment type="caution">
    <text evidence="8">The sequence shown here is derived from an EMBL/GenBank/DDBJ whole genome shotgun (WGS) entry which is preliminary data.</text>
</comment>
<evidence type="ECO:0000256" key="5">
    <source>
        <dbReference type="ARBA" id="ARBA00022989"/>
    </source>
</evidence>
<feature type="transmembrane region" description="Helical" evidence="7">
    <location>
        <begin position="42"/>
        <end position="66"/>
    </location>
</feature>
<keyword evidence="5 7" id="KW-1133">Transmembrane helix</keyword>
<feature type="transmembrane region" description="Helical" evidence="7">
    <location>
        <begin position="12"/>
        <end position="36"/>
    </location>
</feature>
<feature type="transmembrane region" description="Helical" evidence="7">
    <location>
        <begin position="317"/>
        <end position="336"/>
    </location>
</feature>
<keyword evidence="4 7" id="KW-0812">Transmembrane</keyword>
<dbReference type="PANTHER" id="PTHR30250">
    <property type="entry name" value="PST FAMILY PREDICTED COLANIC ACID TRANSPORTER"/>
    <property type="match status" value="1"/>
</dbReference>
<evidence type="ECO:0000256" key="1">
    <source>
        <dbReference type="ARBA" id="ARBA00004651"/>
    </source>
</evidence>
<keyword evidence="3" id="KW-1003">Cell membrane</keyword>
<dbReference type="Proteomes" id="UP000599688">
    <property type="component" value="Unassembled WGS sequence"/>
</dbReference>
<protein>
    <submittedName>
        <fullName evidence="8">Lipopolysaccharide biosynthesis protein</fullName>
    </submittedName>
</protein>
<comment type="subcellular location">
    <subcellularLocation>
        <location evidence="1">Cell membrane</location>
        <topology evidence="1">Multi-pass membrane protein</topology>
    </subcellularLocation>
</comment>
<reference evidence="8 9" key="1">
    <citation type="journal article" date="2014" name="Int. J. Syst. Evol. Microbiol.">
        <title>Complete genome sequence of Corynebacterium casei LMG S-19264T (=DSM 44701T), isolated from a smear-ripened cheese.</title>
        <authorList>
            <consortium name="US DOE Joint Genome Institute (JGI-PGF)"/>
            <person name="Walter F."/>
            <person name="Albersmeier A."/>
            <person name="Kalinowski J."/>
            <person name="Ruckert C."/>
        </authorList>
    </citation>
    <scope>NUCLEOTIDE SEQUENCE [LARGE SCALE GENOMIC DNA]</scope>
    <source>
        <strain evidence="8 9">CGMCC 1.12925</strain>
    </source>
</reference>
<dbReference type="RefSeq" id="WP_188405031.1">
    <property type="nucleotide sequence ID" value="NZ_BMGL01000002.1"/>
</dbReference>
<feature type="transmembrane region" description="Helical" evidence="7">
    <location>
        <begin position="113"/>
        <end position="133"/>
    </location>
</feature>
<dbReference type="EMBL" id="BMGL01000002">
    <property type="protein sequence ID" value="GGE05064.1"/>
    <property type="molecule type" value="Genomic_DNA"/>
</dbReference>
<proteinExistence type="inferred from homology"/>
<dbReference type="Pfam" id="PF13440">
    <property type="entry name" value="Polysacc_synt_3"/>
    <property type="match status" value="1"/>
</dbReference>
<evidence type="ECO:0000313" key="8">
    <source>
        <dbReference type="EMBL" id="GGE05064.1"/>
    </source>
</evidence>
<name>A0A916ZNL2_9FLAO</name>
<feature type="transmembrane region" description="Helical" evidence="7">
    <location>
        <begin position="169"/>
        <end position="187"/>
    </location>
</feature>